<dbReference type="InParanoid" id="A0A165K1L7"/>
<sequence length="167" mass="17435">MRVLFPVLLLAAAVVVNAQTLNMTSITGRHGKSVFECWAFGPFATSGQQGTVGALSLQLGNLANASFSILPPRFDAGQHNAPNVQYVQFLSGVAHVTLPTSNETVFVIGGSKGLIFAADTIAVSGTGHLTVYPSDEPTRVLQIPTLDGVIPKHTVLHSGPCTGAELQ</sequence>
<gene>
    <name evidence="2" type="ORF">EXIGLDRAFT_610285</name>
</gene>
<dbReference type="EMBL" id="KV425953">
    <property type="protein sequence ID" value="KZV95654.1"/>
    <property type="molecule type" value="Genomic_DNA"/>
</dbReference>
<dbReference type="AlphaFoldDB" id="A0A165K1L7"/>
<accession>A0A165K1L7</accession>
<dbReference type="Proteomes" id="UP000077266">
    <property type="component" value="Unassembled WGS sequence"/>
</dbReference>
<feature type="chain" id="PRO_5007860475" description="Small secreted protein" evidence="1">
    <location>
        <begin position="19"/>
        <end position="167"/>
    </location>
</feature>
<evidence type="ECO:0008006" key="4">
    <source>
        <dbReference type="Google" id="ProtNLM"/>
    </source>
</evidence>
<organism evidence="2 3">
    <name type="scientific">Exidia glandulosa HHB12029</name>
    <dbReference type="NCBI Taxonomy" id="1314781"/>
    <lineage>
        <taxon>Eukaryota</taxon>
        <taxon>Fungi</taxon>
        <taxon>Dikarya</taxon>
        <taxon>Basidiomycota</taxon>
        <taxon>Agaricomycotina</taxon>
        <taxon>Agaricomycetes</taxon>
        <taxon>Auriculariales</taxon>
        <taxon>Exidiaceae</taxon>
        <taxon>Exidia</taxon>
    </lineage>
</organism>
<keyword evidence="1" id="KW-0732">Signal</keyword>
<name>A0A165K1L7_EXIGL</name>
<evidence type="ECO:0000313" key="2">
    <source>
        <dbReference type="EMBL" id="KZV95654.1"/>
    </source>
</evidence>
<dbReference type="OrthoDB" id="3223416at2759"/>
<feature type="signal peptide" evidence="1">
    <location>
        <begin position="1"/>
        <end position="18"/>
    </location>
</feature>
<proteinExistence type="predicted"/>
<evidence type="ECO:0000313" key="3">
    <source>
        <dbReference type="Proteomes" id="UP000077266"/>
    </source>
</evidence>
<evidence type="ECO:0000256" key="1">
    <source>
        <dbReference type="SAM" id="SignalP"/>
    </source>
</evidence>
<protein>
    <recommendedName>
        <fullName evidence="4">Small secreted protein</fullName>
    </recommendedName>
</protein>
<keyword evidence="3" id="KW-1185">Reference proteome</keyword>
<reference evidence="2 3" key="1">
    <citation type="journal article" date="2016" name="Mol. Biol. Evol.">
        <title>Comparative Genomics of Early-Diverging Mushroom-Forming Fungi Provides Insights into the Origins of Lignocellulose Decay Capabilities.</title>
        <authorList>
            <person name="Nagy L.G."/>
            <person name="Riley R."/>
            <person name="Tritt A."/>
            <person name="Adam C."/>
            <person name="Daum C."/>
            <person name="Floudas D."/>
            <person name="Sun H."/>
            <person name="Yadav J.S."/>
            <person name="Pangilinan J."/>
            <person name="Larsson K.H."/>
            <person name="Matsuura K."/>
            <person name="Barry K."/>
            <person name="Labutti K."/>
            <person name="Kuo R."/>
            <person name="Ohm R.A."/>
            <person name="Bhattacharya S.S."/>
            <person name="Shirouzu T."/>
            <person name="Yoshinaga Y."/>
            <person name="Martin F.M."/>
            <person name="Grigoriev I.V."/>
            <person name="Hibbett D.S."/>
        </authorList>
    </citation>
    <scope>NUCLEOTIDE SEQUENCE [LARGE SCALE GENOMIC DNA]</scope>
    <source>
        <strain evidence="2 3">HHB12029</strain>
    </source>
</reference>